<dbReference type="Gene3D" id="3.30.260.10">
    <property type="entry name" value="TCP-1-like chaperonin intermediate domain"/>
    <property type="match status" value="1"/>
</dbReference>
<keyword evidence="13" id="KW-1185">Reference proteome</keyword>
<evidence type="ECO:0000313" key="12">
    <source>
        <dbReference type="EMBL" id="KAJ5076016.1"/>
    </source>
</evidence>
<dbReference type="GO" id="GO:0051082">
    <property type="term" value="F:unfolded protein binding"/>
    <property type="evidence" value="ECO:0007669"/>
    <property type="project" value="InterPro"/>
</dbReference>
<dbReference type="OMA" id="CGGSTIR"/>
<keyword evidence="5" id="KW-0963">Cytoplasm</keyword>
<dbReference type="GO" id="GO:0016887">
    <property type="term" value="F:ATP hydrolysis activity"/>
    <property type="evidence" value="ECO:0007669"/>
    <property type="project" value="InterPro"/>
</dbReference>
<dbReference type="SUPFAM" id="SSF52029">
    <property type="entry name" value="GroEL apical domain-like"/>
    <property type="match status" value="1"/>
</dbReference>
<dbReference type="InterPro" id="IPR027413">
    <property type="entry name" value="GROEL-like_equatorial_sf"/>
</dbReference>
<reference evidence="12" key="1">
    <citation type="submission" date="2022-10" db="EMBL/GenBank/DDBJ databases">
        <title>Novel sulphate-reducing endosymbionts in the free-living metamonad Anaeramoeba.</title>
        <authorList>
            <person name="Jerlstrom-Hultqvist J."/>
            <person name="Cepicka I."/>
            <person name="Gallot-Lavallee L."/>
            <person name="Salas-Leiva D."/>
            <person name="Curtis B.A."/>
            <person name="Zahonova K."/>
            <person name="Pipaliya S."/>
            <person name="Dacks J."/>
            <person name="Roger A.J."/>
        </authorList>
    </citation>
    <scope>NUCLEOTIDE SEQUENCE</scope>
    <source>
        <strain evidence="12">BMAN</strain>
    </source>
</reference>
<dbReference type="InterPro" id="IPR053374">
    <property type="entry name" value="TCP-1_chaperonin"/>
</dbReference>
<dbReference type="InterPro" id="IPR054827">
    <property type="entry name" value="thermosome_alpha"/>
</dbReference>
<keyword evidence="6 10" id="KW-0547">Nucleotide-binding</keyword>
<evidence type="ECO:0000256" key="3">
    <source>
        <dbReference type="ARBA" id="ARBA00011531"/>
    </source>
</evidence>
<proteinExistence type="inferred from homology"/>
<keyword evidence="8 10" id="KW-0143">Chaperone</keyword>
<evidence type="ECO:0000256" key="6">
    <source>
        <dbReference type="ARBA" id="ARBA00022741"/>
    </source>
</evidence>
<dbReference type="AlphaFoldDB" id="A0A9Q0RD05"/>
<dbReference type="GO" id="GO:0140662">
    <property type="term" value="F:ATP-dependent protein folding chaperone"/>
    <property type="evidence" value="ECO:0007669"/>
    <property type="project" value="InterPro"/>
</dbReference>
<organism evidence="12 13">
    <name type="scientific">Anaeramoeba ignava</name>
    <name type="common">Anaerobic marine amoeba</name>
    <dbReference type="NCBI Taxonomy" id="1746090"/>
    <lineage>
        <taxon>Eukaryota</taxon>
        <taxon>Metamonada</taxon>
        <taxon>Anaeramoebidae</taxon>
        <taxon>Anaeramoeba</taxon>
    </lineage>
</organism>
<comment type="subunit">
    <text evidence="3">Heterooligomeric complex of about 850 to 900 kDa that forms two stacked rings, 12 to 16 nm in diameter.</text>
</comment>
<evidence type="ECO:0000256" key="2">
    <source>
        <dbReference type="ARBA" id="ARBA00008020"/>
    </source>
</evidence>
<dbReference type="InterPro" id="IPR002194">
    <property type="entry name" value="Chaperonin_TCP-1_CS"/>
</dbReference>
<dbReference type="Gene3D" id="1.10.560.10">
    <property type="entry name" value="GroEL-like equatorial domain"/>
    <property type="match status" value="1"/>
</dbReference>
<evidence type="ECO:0000256" key="7">
    <source>
        <dbReference type="ARBA" id="ARBA00022840"/>
    </source>
</evidence>
<evidence type="ECO:0000256" key="1">
    <source>
        <dbReference type="ARBA" id="ARBA00004496"/>
    </source>
</evidence>
<dbReference type="NCBIfam" id="NF041082">
    <property type="entry name" value="thermosome_alpha"/>
    <property type="match status" value="1"/>
</dbReference>
<dbReference type="CDD" id="cd03337">
    <property type="entry name" value="TCP1_gamma"/>
    <property type="match status" value="1"/>
</dbReference>
<dbReference type="FunFam" id="1.10.560.10:FF:000085">
    <property type="entry name" value="T-complex protein 1 subunit gamma"/>
    <property type="match status" value="1"/>
</dbReference>
<comment type="subcellular location">
    <subcellularLocation>
        <location evidence="1">Cytoplasm</location>
    </subcellularLocation>
</comment>
<dbReference type="FunFam" id="3.50.7.10:FF:000005">
    <property type="entry name" value="T-complex protein 1 subunit gamma"/>
    <property type="match status" value="1"/>
</dbReference>
<evidence type="ECO:0000313" key="13">
    <source>
        <dbReference type="Proteomes" id="UP001149090"/>
    </source>
</evidence>
<dbReference type="InterPro" id="IPR027409">
    <property type="entry name" value="GroEL-like_apical_dom_sf"/>
</dbReference>
<dbReference type="EMBL" id="JAPDFW010000063">
    <property type="protein sequence ID" value="KAJ5076016.1"/>
    <property type="molecule type" value="Genomic_DNA"/>
</dbReference>
<evidence type="ECO:0000256" key="9">
    <source>
        <dbReference type="ARBA" id="ARBA00024677"/>
    </source>
</evidence>
<accession>A0A9Q0RD05</accession>
<dbReference type="PRINTS" id="PR00304">
    <property type="entry name" value="TCOMPLEXTCP1"/>
</dbReference>
<protein>
    <recommendedName>
        <fullName evidence="4 11">T-complex protein 1 subunit gamma</fullName>
    </recommendedName>
</protein>
<dbReference type="SUPFAM" id="SSF48592">
    <property type="entry name" value="GroEL equatorial domain-like"/>
    <property type="match status" value="1"/>
</dbReference>
<gene>
    <name evidence="12" type="ORF">M0811_06878</name>
</gene>
<dbReference type="InterPro" id="IPR027410">
    <property type="entry name" value="TCP-1-like_intermed_sf"/>
</dbReference>
<dbReference type="FunFam" id="1.10.560.10:FF:000073">
    <property type="entry name" value="T-complex protein 1 subunit gamma"/>
    <property type="match status" value="1"/>
</dbReference>
<dbReference type="NCBIfam" id="NF041083">
    <property type="entry name" value="thermosome_beta"/>
    <property type="match status" value="1"/>
</dbReference>
<dbReference type="Pfam" id="PF00118">
    <property type="entry name" value="Cpn60_TCP1"/>
    <property type="match status" value="1"/>
</dbReference>
<evidence type="ECO:0000256" key="11">
    <source>
        <dbReference type="RuleBase" id="RU004191"/>
    </source>
</evidence>
<dbReference type="GO" id="GO:0005832">
    <property type="term" value="C:chaperonin-containing T-complex"/>
    <property type="evidence" value="ECO:0007669"/>
    <property type="project" value="UniProtKB-ARBA"/>
</dbReference>
<keyword evidence="7 10" id="KW-0067">ATP-binding</keyword>
<comment type="similarity">
    <text evidence="2 10">Belongs to the TCP-1 chaperonin family.</text>
</comment>
<dbReference type="GO" id="GO:0005524">
    <property type="term" value="F:ATP binding"/>
    <property type="evidence" value="ECO:0007669"/>
    <property type="project" value="UniProtKB-KW"/>
</dbReference>
<comment type="function">
    <text evidence="9">Molecular chaperone; assists the folding of proteins upon ATP hydrolysis. Known to play a role, in vitro, in the folding of actin and tubulin.</text>
</comment>
<dbReference type="PANTHER" id="PTHR11353">
    <property type="entry name" value="CHAPERONIN"/>
    <property type="match status" value="1"/>
</dbReference>
<name>A0A9Q0RD05_ANAIG</name>
<dbReference type="OrthoDB" id="10248520at2759"/>
<dbReference type="Proteomes" id="UP001149090">
    <property type="component" value="Unassembled WGS sequence"/>
</dbReference>
<dbReference type="NCBIfam" id="TIGR02344">
    <property type="entry name" value="chap_CCT_gamma"/>
    <property type="match status" value="1"/>
</dbReference>
<dbReference type="PROSITE" id="PS00750">
    <property type="entry name" value="TCP1_1"/>
    <property type="match status" value="1"/>
</dbReference>
<dbReference type="SUPFAM" id="SSF54849">
    <property type="entry name" value="GroEL-intermediate domain like"/>
    <property type="match status" value="1"/>
</dbReference>
<evidence type="ECO:0000256" key="5">
    <source>
        <dbReference type="ARBA" id="ARBA00022490"/>
    </source>
</evidence>
<sequence>MQPVLVLNAKTSREEGRKAQLSNIVAAKAVSNIIRTSLGPRAMLKMVLNPMGGIIVTNDGNSILREIDVSHPAAKNMLELSRSQSEEVGDGTTSVIILTGELLSVAEPFIRTNIHPRTIVQAYYKALDDSLEISKELTRTVDIKQKSEIMKIIHNSVGTKFMSKFGENLFDMAYDAVKIVDIEVEGHREIDIKRYVRIEKIPGGEIEDSYLLWGTMLNKDVLHPKMKRRIENPRIILLDVGLEYNKLESQTDVEIKQNQDYETMLRMEEEYIEDMVEKIVKFKPDLVITEKGCSDYAQHHLLKHNITALRRLKKSDSNRIARSVGAKIVSNVDLIKESDVGLKCGLFEVRKIGDEYFAFMDKCKEPQACTLLLRGPNKDIINEIERNVNEAMKAVRNILLEPRVLPGGGAFEMTLSQVLNEKSKTIPGKLQLPYQAVSVALEVIPRTLIQNCGANTVRVLTELRAKHANGKNQNWGIEGELGIIKEMNPENGVWDPYAVKIQTLKTAIESACMLLKIDEIVSGIGSKENQKN</sequence>
<evidence type="ECO:0000256" key="10">
    <source>
        <dbReference type="RuleBase" id="RU004187"/>
    </source>
</evidence>
<evidence type="ECO:0000256" key="8">
    <source>
        <dbReference type="ARBA" id="ARBA00023186"/>
    </source>
</evidence>
<dbReference type="Gene3D" id="3.50.7.10">
    <property type="entry name" value="GroEL"/>
    <property type="match status" value="1"/>
</dbReference>
<dbReference type="InterPro" id="IPR017998">
    <property type="entry name" value="Chaperone_TCP-1"/>
</dbReference>
<evidence type="ECO:0000256" key="4">
    <source>
        <dbReference type="ARBA" id="ARBA00017187"/>
    </source>
</evidence>
<comment type="caution">
    <text evidence="12">The sequence shown here is derived from an EMBL/GenBank/DDBJ whole genome shotgun (WGS) entry which is preliminary data.</text>
</comment>
<dbReference type="InterPro" id="IPR012719">
    <property type="entry name" value="Chap_CCT_gamma"/>
</dbReference>
<dbReference type="InterPro" id="IPR002423">
    <property type="entry name" value="Cpn60/GroEL/TCP-1"/>
</dbReference>